<dbReference type="Proteomes" id="UP000663887">
    <property type="component" value="Unassembled WGS sequence"/>
</dbReference>
<evidence type="ECO:0000313" key="3">
    <source>
        <dbReference type="Proteomes" id="UP000663842"/>
    </source>
</evidence>
<comment type="caution">
    <text evidence="2">The sequence shown here is derived from an EMBL/GenBank/DDBJ whole genome shotgun (WGS) entry which is preliminary data.</text>
</comment>
<accession>A0A819EGA8</accession>
<sequence>MLKISNAHRYWAEHRIKNEVYTMQYLIEHATIPISKRIDYSTDFKTHVLSCEYTLMEKIYGNTLESVIEKISDQNLVRTALEMTDYVKQLRQIKLPQENRIGSFSSKQMFLGGSIEDGPTLGPFITVIDHIIEHLRWIRKRIQTDEQLFQMENI</sequence>
<dbReference type="EMBL" id="CAJOBF010000659">
    <property type="protein sequence ID" value="CAF3850448.1"/>
    <property type="molecule type" value="Genomic_DNA"/>
</dbReference>
<proteinExistence type="predicted"/>
<dbReference type="PANTHER" id="PTHR21310">
    <property type="entry name" value="AMINOGLYCOSIDE PHOSPHOTRANSFERASE-RELATED-RELATED"/>
    <property type="match status" value="1"/>
</dbReference>
<evidence type="ECO:0000313" key="2">
    <source>
        <dbReference type="EMBL" id="CAF3850448.1"/>
    </source>
</evidence>
<protein>
    <submittedName>
        <fullName evidence="2">Uncharacterized protein</fullName>
    </submittedName>
</protein>
<dbReference type="InterPro" id="IPR011009">
    <property type="entry name" value="Kinase-like_dom_sf"/>
</dbReference>
<reference evidence="2" key="1">
    <citation type="submission" date="2021-02" db="EMBL/GenBank/DDBJ databases">
        <authorList>
            <person name="Nowell W R."/>
        </authorList>
    </citation>
    <scope>NUCLEOTIDE SEQUENCE</scope>
</reference>
<dbReference type="SUPFAM" id="SSF56112">
    <property type="entry name" value="Protein kinase-like (PK-like)"/>
    <property type="match status" value="1"/>
</dbReference>
<gene>
    <name evidence="2" type="ORF">UXM345_LOCUS7794</name>
    <name evidence="1" type="ORF">XDN619_LOCUS17213</name>
</gene>
<organism evidence="2 3">
    <name type="scientific">Rotaria magnacalcarata</name>
    <dbReference type="NCBI Taxonomy" id="392030"/>
    <lineage>
        <taxon>Eukaryota</taxon>
        <taxon>Metazoa</taxon>
        <taxon>Spiralia</taxon>
        <taxon>Gnathifera</taxon>
        <taxon>Rotifera</taxon>
        <taxon>Eurotatoria</taxon>
        <taxon>Bdelloidea</taxon>
        <taxon>Philodinida</taxon>
        <taxon>Philodinidae</taxon>
        <taxon>Rotaria</taxon>
    </lineage>
</organism>
<name>A0A819EGA8_9BILA</name>
<evidence type="ECO:0000313" key="1">
    <source>
        <dbReference type="EMBL" id="CAF2093604.1"/>
    </source>
</evidence>
<dbReference type="Proteomes" id="UP000663842">
    <property type="component" value="Unassembled WGS sequence"/>
</dbReference>
<dbReference type="EMBL" id="CAJNRG010007310">
    <property type="protein sequence ID" value="CAF2093604.1"/>
    <property type="molecule type" value="Genomic_DNA"/>
</dbReference>
<dbReference type="InterPro" id="IPR051678">
    <property type="entry name" value="AGP_Transferase"/>
</dbReference>
<dbReference type="PANTHER" id="PTHR21310:SF15">
    <property type="entry name" value="AMINOGLYCOSIDE PHOSPHOTRANSFERASE DOMAIN-CONTAINING PROTEIN"/>
    <property type="match status" value="1"/>
</dbReference>
<dbReference type="AlphaFoldDB" id="A0A819EGA8"/>